<gene>
    <name evidence="2" type="ORF">CMUS01_09174</name>
</gene>
<reference evidence="2" key="1">
    <citation type="journal article" date="2020" name="Phytopathology">
        <title>Genome Sequence Resources of Colletotrichum truncatum, C. plurivorum, C. musicola, and C. sojae: Four Species Pathogenic to Soybean (Glycine max).</title>
        <authorList>
            <person name="Rogerio F."/>
            <person name="Boufleur T.R."/>
            <person name="Ciampi-Guillardi M."/>
            <person name="Sukno S.A."/>
            <person name="Thon M.R."/>
            <person name="Massola Junior N.S."/>
            <person name="Baroncelli R."/>
        </authorList>
    </citation>
    <scope>NUCLEOTIDE SEQUENCE</scope>
    <source>
        <strain evidence="2">LFN0074</strain>
    </source>
</reference>
<evidence type="ECO:0000313" key="2">
    <source>
        <dbReference type="EMBL" id="KAF6827016.1"/>
    </source>
</evidence>
<evidence type="ECO:0000313" key="3">
    <source>
        <dbReference type="Proteomes" id="UP000639643"/>
    </source>
</evidence>
<evidence type="ECO:0000256" key="1">
    <source>
        <dbReference type="SAM" id="MobiDB-lite"/>
    </source>
</evidence>
<feature type="region of interest" description="Disordered" evidence="1">
    <location>
        <begin position="1"/>
        <end position="59"/>
    </location>
</feature>
<protein>
    <submittedName>
        <fullName evidence="2">Uncharacterized protein</fullName>
    </submittedName>
</protein>
<dbReference type="EMBL" id="WIGM01000381">
    <property type="protein sequence ID" value="KAF6827016.1"/>
    <property type="molecule type" value="Genomic_DNA"/>
</dbReference>
<organism evidence="2 3">
    <name type="scientific">Colletotrichum musicola</name>
    <dbReference type="NCBI Taxonomy" id="2175873"/>
    <lineage>
        <taxon>Eukaryota</taxon>
        <taxon>Fungi</taxon>
        <taxon>Dikarya</taxon>
        <taxon>Ascomycota</taxon>
        <taxon>Pezizomycotina</taxon>
        <taxon>Sordariomycetes</taxon>
        <taxon>Hypocreomycetidae</taxon>
        <taxon>Glomerellales</taxon>
        <taxon>Glomerellaceae</taxon>
        <taxon>Colletotrichum</taxon>
        <taxon>Colletotrichum orchidearum species complex</taxon>
    </lineage>
</organism>
<dbReference type="AlphaFoldDB" id="A0A8H6K9N2"/>
<accession>A0A8H6K9N2</accession>
<feature type="compositionally biased region" description="Basic and acidic residues" evidence="1">
    <location>
        <begin position="22"/>
        <end position="42"/>
    </location>
</feature>
<keyword evidence="3" id="KW-1185">Reference proteome</keyword>
<comment type="caution">
    <text evidence="2">The sequence shown here is derived from an EMBL/GenBank/DDBJ whole genome shotgun (WGS) entry which is preliminary data.</text>
</comment>
<sequence length="104" mass="11092">MMLDTHWSAPASSSGSAVVLRSADRRASGEEGRSTEETKDPTNSKGPVPSVNPEPRGFCAPVDGSANVYRTGCHPLPRASGQAVHAGRRRARDKVAKMPNWLPL</sequence>
<name>A0A8H6K9N2_9PEZI</name>
<feature type="compositionally biased region" description="Low complexity" evidence="1">
    <location>
        <begin position="8"/>
        <end position="17"/>
    </location>
</feature>
<feature type="region of interest" description="Disordered" evidence="1">
    <location>
        <begin position="75"/>
        <end position="104"/>
    </location>
</feature>
<proteinExistence type="predicted"/>
<dbReference type="Proteomes" id="UP000639643">
    <property type="component" value="Unassembled WGS sequence"/>
</dbReference>